<dbReference type="InterPro" id="IPR011933">
    <property type="entry name" value="Double_TM_dom"/>
</dbReference>
<comment type="caution">
    <text evidence="3">The sequence shown here is derived from an EMBL/GenBank/DDBJ whole genome shotgun (WGS) entry which is preliminary data.</text>
</comment>
<dbReference type="Proteomes" id="UP000885771">
    <property type="component" value="Unassembled WGS sequence"/>
</dbReference>
<feature type="transmembrane region" description="Helical" evidence="1">
    <location>
        <begin position="57"/>
        <end position="79"/>
    </location>
</feature>
<keyword evidence="1" id="KW-1133">Transmembrane helix</keyword>
<dbReference type="PANTHER" id="PTHR37464">
    <property type="entry name" value="BLL2463 PROTEIN"/>
    <property type="match status" value="1"/>
</dbReference>
<name>A0A7V5RNI7_CALAY</name>
<proteinExistence type="predicted"/>
<evidence type="ECO:0000313" key="3">
    <source>
        <dbReference type="EMBL" id="HHM01592.1"/>
    </source>
</evidence>
<reference evidence="3" key="1">
    <citation type="journal article" date="2020" name="mSystems">
        <title>Genome- and Community-Level Interaction Insights into Carbon Utilization and Element Cycling Functions of Hydrothermarchaeota in Hydrothermal Sediment.</title>
        <authorList>
            <person name="Zhou Z."/>
            <person name="Liu Y."/>
            <person name="Xu W."/>
            <person name="Pan J."/>
            <person name="Luo Z.H."/>
            <person name="Li M."/>
        </authorList>
    </citation>
    <scope>NUCLEOTIDE SEQUENCE [LARGE SCALE GENOMIC DNA]</scope>
    <source>
        <strain evidence="3">HyVt-460</strain>
    </source>
</reference>
<evidence type="ECO:0000259" key="2">
    <source>
        <dbReference type="Pfam" id="PF07584"/>
    </source>
</evidence>
<protein>
    <recommendedName>
        <fullName evidence="2">Aerotolerance regulator N-terminal domain-containing protein</fullName>
    </recommendedName>
</protein>
<feature type="transmembrane region" description="Helical" evidence="1">
    <location>
        <begin position="631"/>
        <end position="650"/>
    </location>
</feature>
<evidence type="ECO:0000256" key="1">
    <source>
        <dbReference type="SAM" id="Phobius"/>
    </source>
</evidence>
<dbReference type="PANTHER" id="PTHR37464:SF1">
    <property type="entry name" value="BLL2463 PROTEIN"/>
    <property type="match status" value="1"/>
</dbReference>
<dbReference type="NCBIfam" id="TIGR02226">
    <property type="entry name" value="two_anch"/>
    <property type="match status" value="1"/>
</dbReference>
<dbReference type="InterPro" id="IPR024163">
    <property type="entry name" value="Aerotolerance_reg_N"/>
</dbReference>
<gene>
    <name evidence="3" type="ORF">ENJ15_01155</name>
</gene>
<keyword evidence="1" id="KW-0812">Transmembrane</keyword>
<dbReference type="Pfam" id="PF07584">
    <property type="entry name" value="BatA"/>
    <property type="match status" value="1"/>
</dbReference>
<keyword evidence="1" id="KW-0472">Membrane</keyword>
<feature type="domain" description="Aerotolerance regulator N-terminal" evidence="2">
    <location>
        <begin position="1"/>
        <end position="76"/>
    </location>
</feature>
<dbReference type="AlphaFoldDB" id="A0A7V5RNI7"/>
<dbReference type="EMBL" id="DRLI01000045">
    <property type="protein sequence ID" value="HHM01592.1"/>
    <property type="molecule type" value="Genomic_DNA"/>
</dbReference>
<sequence>MLSFINSFILPFFLAALIPLVLHLLNRTRTREFDFSAVHFLKSIEASRIKKVRLLQLLLILIRTLLIIALVLIFARLIWAGTRDNGAGQTTAVIILDDSYSMQTYLRGTPLFDQTLHTLEKMLAFFDEKDRIFVIRGSGGQVDSPVPRGPLGRRYRAGNGTFHWPLLYPAIDSLFTRFPNSHRELFLLSDLRVAAYDSSRLRQQARFYYHSPAADAPVNISIDSVYLAASPEGNGAAYTFNILLKNHSPKPLATTVRLFREDQLAGRRFVELKAGEAKETALDYEPGATGRHLLRFELDNDDLTLDNRYYYVLNIPERLSVLYVSGRPDTMMQAAVAALNQIPRLHILSVPLYRWQTVNDADYDLLLFQAPASLKPSDIDKMKNFLSSGRRLILIPQDADKSAEYNAILKKISGKSPVKNYISYPGRGFMNLRLPPAALRASLRENTKKRSPDYIPFYRYYTLKGGRAPLFFENKAPFYIEHDNLRLFAADFNPAWGALPTRSSFIPFLALQLISGGSVSPPAARVGQVLSFNPPPFSGTAAHAIRLPDGRTLPARLYHNGERWLVKTGHTATPGFYTLLRGGRPLIIKAVNIDPREWRPVNRDMPGTALHSPTKESWREQVVNRRRGMEFTTYFIILALLLAAAEMILIKKLETGAK</sequence>
<feature type="transmembrane region" description="Helical" evidence="1">
    <location>
        <begin position="6"/>
        <end position="25"/>
    </location>
</feature>
<accession>A0A7V5RNI7</accession>
<organism evidence="3">
    <name type="scientific">Caldithrix abyssi</name>
    <dbReference type="NCBI Taxonomy" id="187145"/>
    <lineage>
        <taxon>Bacteria</taxon>
        <taxon>Pseudomonadati</taxon>
        <taxon>Calditrichota</taxon>
        <taxon>Calditrichia</taxon>
        <taxon>Calditrichales</taxon>
        <taxon>Calditrichaceae</taxon>
        <taxon>Caldithrix</taxon>
    </lineage>
</organism>